<proteinExistence type="predicted"/>
<gene>
    <name evidence="1" type="ORF">RUMOBE_00791</name>
</gene>
<sequence length="115" mass="13399">MREHSTVGIILIVFMKTAKRNLQAVPMVKEFITVLSFLTNHKNIIIHQRGEILLHLYQENIMVIPILPGRVIRMMSVTMMTRMILPMIGLMNLETEIMMVDTMMRMTTGKKTEIR</sequence>
<evidence type="ECO:0000313" key="2">
    <source>
        <dbReference type="Proteomes" id="UP000006002"/>
    </source>
</evidence>
<reference evidence="1 2" key="1">
    <citation type="submission" date="2007-03" db="EMBL/GenBank/DDBJ databases">
        <authorList>
            <person name="Fulton L."/>
            <person name="Clifton S."/>
            <person name="Fulton B."/>
            <person name="Xu J."/>
            <person name="Minx P."/>
            <person name="Pepin K.H."/>
            <person name="Johnson M."/>
            <person name="Thiruvilangam P."/>
            <person name="Bhonagiri V."/>
            <person name="Nash W.E."/>
            <person name="Mardis E.R."/>
            <person name="Wilson R.K."/>
        </authorList>
    </citation>
    <scope>NUCLEOTIDE SEQUENCE [LARGE SCALE GENOMIC DNA]</scope>
    <source>
        <strain evidence="1 2">ATCC 29174</strain>
    </source>
</reference>
<organism evidence="1 2">
    <name type="scientific">Blautia obeum ATCC 29174</name>
    <dbReference type="NCBI Taxonomy" id="411459"/>
    <lineage>
        <taxon>Bacteria</taxon>
        <taxon>Bacillati</taxon>
        <taxon>Bacillota</taxon>
        <taxon>Clostridia</taxon>
        <taxon>Lachnospirales</taxon>
        <taxon>Lachnospiraceae</taxon>
        <taxon>Blautia</taxon>
    </lineage>
</organism>
<accession>A5ZP74</accession>
<dbReference type="Proteomes" id="UP000006002">
    <property type="component" value="Unassembled WGS sequence"/>
</dbReference>
<reference evidence="1 2" key="2">
    <citation type="submission" date="2007-04" db="EMBL/GenBank/DDBJ databases">
        <title>Draft genome sequence of Ruminococcus obeum (ATCC 29174).</title>
        <authorList>
            <person name="Sudarsanam P."/>
            <person name="Ley R."/>
            <person name="Guruge J."/>
            <person name="Turnbaugh P.J."/>
            <person name="Mahowald M."/>
            <person name="Liep D."/>
            <person name="Gordon J."/>
        </authorList>
    </citation>
    <scope>NUCLEOTIDE SEQUENCE [LARGE SCALE GENOMIC DNA]</scope>
    <source>
        <strain evidence="1 2">ATCC 29174</strain>
    </source>
</reference>
<dbReference type="HOGENOM" id="CLU_2104272_0_0_9"/>
<comment type="caution">
    <text evidence="1">The sequence shown here is derived from an EMBL/GenBank/DDBJ whole genome shotgun (WGS) entry which is preliminary data.</text>
</comment>
<dbReference type="AlphaFoldDB" id="A5ZP74"/>
<protein>
    <submittedName>
        <fullName evidence="1">Uncharacterized protein</fullName>
    </submittedName>
</protein>
<name>A5ZP74_9FIRM</name>
<evidence type="ECO:0000313" key="1">
    <source>
        <dbReference type="EMBL" id="EDM88670.1"/>
    </source>
</evidence>
<dbReference type="EMBL" id="AAVO02000002">
    <property type="protein sequence ID" value="EDM88670.1"/>
    <property type="molecule type" value="Genomic_DNA"/>
</dbReference>